<dbReference type="InterPro" id="IPR022488">
    <property type="entry name" value="PPK2-related"/>
</dbReference>
<evidence type="ECO:0000313" key="5">
    <source>
        <dbReference type="EMBL" id="PKF73312.1"/>
    </source>
</evidence>
<keyword evidence="2" id="KW-0808">Transferase</keyword>
<dbReference type="InterPro" id="IPR027417">
    <property type="entry name" value="P-loop_NTPase"/>
</dbReference>
<protein>
    <recommendedName>
        <fullName evidence="4">Polyphosphate kinase-2-related domain-containing protein</fullName>
    </recommendedName>
</protein>
<dbReference type="AlphaFoldDB" id="A0A2I0CUQ1"/>
<evidence type="ECO:0000256" key="2">
    <source>
        <dbReference type="ARBA" id="ARBA00022679"/>
    </source>
</evidence>
<reference evidence="6" key="1">
    <citation type="submission" date="2017-12" db="EMBL/GenBank/DDBJ databases">
        <authorList>
            <person name="Yu X.-Y."/>
        </authorList>
    </citation>
    <scope>NUCLEOTIDE SEQUENCE [LARGE SCALE GENOMIC DNA]</scope>
    <source>
        <strain evidence="6">ZYSR67-Z</strain>
    </source>
</reference>
<evidence type="ECO:0000313" key="6">
    <source>
        <dbReference type="Proteomes" id="UP000242861"/>
    </source>
</evidence>
<dbReference type="PIRSF" id="PIRSF028756">
    <property type="entry name" value="PPK2_prd"/>
    <property type="match status" value="1"/>
</dbReference>
<evidence type="ECO:0000256" key="1">
    <source>
        <dbReference type="ARBA" id="ARBA00009924"/>
    </source>
</evidence>
<dbReference type="GO" id="GO:0008976">
    <property type="term" value="F:polyphosphate kinase activity"/>
    <property type="evidence" value="ECO:0007669"/>
    <property type="project" value="InterPro"/>
</dbReference>
<dbReference type="EMBL" id="PIYS01000001">
    <property type="protein sequence ID" value="PKF73312.1"/>
    <property type="molecule type" value="Genomic_DNA"/>
</dbReference>
<dbReference type="SUPFAM" id="SSF52540">
    <property type="entry name" value="P-loop containing nucleoside triphosphate hydrolases"/>
    <property type="match status" value="1"/>
</dbReference>
<feature type="domain" description="Polyphosphate kinase-2-related" evidence="4">
    <location>
        <begin position="30"/>
        <end position="250"/>
    </location>
</feature>
<organism evidence="5 6">
    <name type="scientific">Pseudomonas fluvialis</name>
    <dbReference type="NCBI Taxonomy" id="1793966"/>
    <lineage>
        <taxon>Bacteria</taxon>
        <taxon>Pseudomonadati</taxon>
        <taxon>Pseudomonadota</taxon>
        <taxon>Gammaproteobacteria</taxon>
        <taxon>Pseudomonadales</taxon>
        <taxon>Pseudomonadaceae</taxon>
        <taxon>Pseudomonas</taxon>
    </lineage>
</organism>
<comment type="similarity">
    <text evidence="1">Belongs to the polyphosphate kinase 2 (PPK2) family. Class I subfamily.</text>
</comment>
<dbReference type="PANTHER" id="PTHR34383:SF3">
    <property type="entry name" value="POLYPHOSPHATE:AMP PHOSPHOTRANSFERASE"/>
    <property type="match status" value="1"/>
</dbReference>
<evidence type="ECO:0000259" key="4">
    <source>
        <dbReference type="Pfam" id="PF03976"/>
    </source>
</evidence>
<dbReference type="InterPro" id="IPR016898">
    <property type="entry name" value="Polyphosphate_phosphotransfera"/>
</dbReference>
<dbReference type="RefSeq" id="WP_101192310.1">
    <property type="nucleotide sequence ID" value="NZ_JAYRQC010000064.1"/>
</dbReference>
<sequence length="273" mass="30783">MRLEDALLDSCLCQPDAPLGGDPRRLLVSDKSTAKQQLSDLKPWLNQQQTLLWANRRDAVLLVLQGPDCSGKDGVIRHVLSACNPQGLALHSFQAPSPAERAEHWLQRYRQRLPAPGLLGVFNRSYYEGLVSDLQDGLCPDAALASRRAEVATLETQLGQRRIHLLKCYLQLSRGEQRLRLERRLELPSKRWKLSRADLEAHRQFDSLQARWASELAASHSSAAPWYVIPADHRWQRDLLVASLLARTLERLQLDWPAQPAPFSLAELQACAG</sequence>
<name>A0A2I0CUQ1_9PSED</name>
<dbReference type="Gene3D" id="3.40.50.300">
    <property type="entry name" value="P-loop containing nucleotide triphosphate hydrolases"/>
    <property type="match status" value="1"/>
</dbReference>
<keyword evidence="3" id="KW-0418">Kinase</keyword>
<proteinExistence type="inferred from homology"/>
<evidence type="ECO:0000256" key="3">
    <source>
        <dbReference type="ARBA" id="ARBA00022777"/>
    </source>
</evidence>
<comment type="caution">
    <text evidence="5">The sequence shown here is derived from an EMBL/GenBank/DDBJ whole genome shotgun (WGS) entry which is preliminary data.</text>
</comment>
<dbReference type="Proteomes" id="UP000242861">
    <property type="component" value="Unassembled WGS sequence"/>
</dbReference>
<gene>
    <name evidence="5" type="ORF">CW360_00065</name>
</gene>
<accession>A0A2I0CUQ1</accession>
<dbReference type="PANTHER" id="PTHR34383">
    <property type="entry name" value="POLYPHOSPHATE:AMP PHOSPHOTRANSFERASE-RELATED"/>
    <property type="match status" value="1"/>
</dbReference>
<dbReference type="Pfam" id="PF03976">
    <property type="entry name" value="PPK2"/>
    <property type="match status" value="1"/>
</dbReference>